<dbReference type="PANTHER" id="PTHR12308">
    <property type="entry name" value="ANOCTAMIN"/>
    <property type="match status" value="1"/>
</dbReference>
<evidence type="ECO:0000313" key="9">
    <source>
        <dbReference type="Proteomes" id="UP000265663"/>
    </source>
</evidence>
<feature type="transmembrane region" description="Helical" evidence="6">
    <location>
        <begin position="773"/>
        <end position="792"/>
    </location>
</feature>
<dbReference type="InterPro" id="IPR049452">
    <property type="entry name" value="Anoctamin_TM"/>
</dbReference>
<feature type="transmembrane region" description="Helical" evidence="6">
    <location>
        <begin position="820"/>
        <end position="841"/>
    </location>
</feature>
<evidence type="ECO:0000256" key="2">
    <source>
        <dbReference type="ARBA" id="ARBA00022692"/>
    </source>
</evidence>
<feature type="transmembrane region" description="Helical" evidence="6">
    <location>
        <begin position="1026"/>
        <end position="1044"/>
    </location>
</feature>
<reference evidence="8 9" key="1">
    <citation type="journal article" date="2014" name="PLoS ONE">
        <title>De novo Genome Assembly of the Fungal Plant Pathogen Pyrenophora semeniperda.</title>
        <authorList>
            <person name="Soliai M.M."/>
            <person name="Meyer S.E."/>
            <person name="Udall J.A."/>
            <person name="Elzinga D.E."/>
            <person name="Hermansen R.A."/>
            <person name="Bodily P.M."/>
            <person name="Hart A.A."/>
            <person name="Coleman C.E."/>
        </authorList>
    </citation>
    <scope>NUCLEOTIDE SEQUENCE [LARGE SCALE GENOMIC DNA]</scope>
    <source>
        <strain evidence="8 9">CCB06</strain>
        <tissue evidence="8">Mycelium</tissue>
    </source>
</reference>
<feature type="domain" description="Prephenate/arogenate dehydrogenase" evidence="7">
    <location>
        <begin position="1"/>
        <end position="274"/>
    </location>
</feature>
<dbReference type="PROSITE" id="PS51176">
    <property type="entry name" value="PDH_ADH"/>
    <property type="match status" value="1"/>
</dbReference>
<name>A0A3M7MDE5_9PLEO</name>
<dbReference type="GO" id="GO:0006571">
    <property type="term" value="P:tyrosine biosynthetic process"/>
    <property type="evidence" value="ECO:0007669"/>
    <property type="project" value="InterPro"/>
</dbReference>
<dbReference type="GO" id="GO:0004665">
    <property type="term" value="F:prephenate dehydrogenase (NADP+) activity"/>
    <property type="evidence" value="ECO:0007669"/>
    <property type="project" value="InterPro"/>
</dbReference>
<dbReference type="OrthoDB" id="296386at2759"/>
<evidence type="ECO:0000259" key="7">
    <source>
        <dbReference type="PROSITE" id="PS51176"/>
    </source>
</evidence>
<dbReference type="Pfam" id="PF20877">
    <property type="entry name" value="Anoctamin_N"/>
    <property type="match status" value="1"/>
</dbReference>
<keyword evidence="5 6" id="KW-0472">Membrane</keyword>
<dbReference type="InterPro" id="IPR049456">
    <property type="entry name" value="Anoctamin_N_fung"/>
</dbReference>
<dbReference type="SUPFAM" id="SSF48179">
    <property type="entry name" value="6-phosphogluconate dehydrogenase C-terminal domain-like"/>
    <property type="match status" value="2"/>
</dbReference>
<dbReference type="Proteomes" id="UP000265663">
    <property type="component" value="Unassembled WGS sequence"/>
</dbReference>
<dbReference type="InterPro" id="IPR007632">
    <property type="entry name" value="Anoctamin"/>
</dbReference>
<evidence type="ECO:0000256" key="5">
    <source>
        <dbReference type="ARBA" id="ARBA00023136"/>
    </source>
</evidence>
<evidence type="ECO:0000256" key="6">
    <source>
        <dbReference type="SAM" id="Phobius"/>
    </source>
</evidence>
<evidence type="ECO:0000256" key="3">
    <source>
        <dbReference type="ARBA" id="ARBA00022989"/>
    </source>
</evidence>
<dbReference type="FunFam" id="1.10.3660.10:FF:000004">
    <property type="entry name" value="Prephenate dehydrogenase [NADP(+)]"/>
    <property type="match status" value="1"/>
</dbReference>
<gene>
    <name evidence="8" type="ORF">GMOD_00010257</name>
</gene>
<protein>
    <submittedName>
        <fullName evidence="8">Plasma membrane channel</fullName>
    </submittedName>
</protein>
<organism evidence="8 9">
    <name type="scientific">Pyrenophora seminiperda CCB06</name>
    <dbReference type="NCBI Taxonomy" id="1302712"/>
    <lineage>
        <taxon>Eukaryota</taxon>
        <taxon>Fungi</taxon>
        <taxon>Dikarya</taxon>
        <taxon>Ascomycota</taxon>
        <taxon>Pezizomycotina</taxon>
        <taxon>Dothideomycetes</taxon>
        <taxon>Pleosporomycetidae</taxon>
        <taxon>Pleosporales</taxon>
        <taxon>Pleosporineae</taxon>
        <taxon>Pleosporaceae</taxon>
        <taxon>Pyrenophora</taxon>
    </lineage>
</organism>
<dbReference type="GO" id="GO:0005254">
    <property type="term" value="F:chloride channel activity"/>
    <property type="evidence" value="ECO:0007669"/>
    <property type="project" value="TreeGrafter"/>
</dbReference>
<evidence type="ECO:0000313" key="8">
    <source>
        <dbReference type="EMBL" id="RMZ72394.1"/>
    </source>
</evidence>
<dbReference type="GO" id="GO:0008977">
    <property type="term" value="F:prephenate dehydrogenase (NAD+) activity"/>
    <property type="evidence" value="ECO:0007669"/>
    <property type="project" value="InterPro"/>
</dbReference>
<feature type="transmembrane region" description="Helical" evidence="6">
    <location>
        <begin position="737"/>
        <end position="761"/>
    </location>
</feature>
<keyword evidence="2 6" id="KW-0812">Transmembrane</keyword>
<dbReference type="InterPro" id="IPR046825">
    <property type="entry name" value="PDH_C"/>
</dbReference>
<dbReference type="AlphaFoldDB" id="A0A3M7MDE5"/>
<dbReference type="Gene3D" id="3.40.50.720">
    <property type="entry name" value="NAD(P)-binding Rossmann-like Domain"/>
    <property type="match status" value="1"/>
</dbReference>
<dbReference type="InterPro" id="IPR008927">
    <property type="entry name" value="6-PGluconate_DH-like_C_sf"/>
</dbReference>
<dbReference type="GO" id="GO:0016020">
    <property type="term" value="C:membrane"/>
    <property type="evidence" value="ECO:0007669"/>
    <property type="project" value="UniProtKB-SubCell"/>
</dbReference>
<feature type="transmembrane region" description="Helical" evidence="6">
    <location>
        <begin position="630"/>
        <end position="658"/>
    </location>
</feature>
<accession>A0A3M7MDE5</accession>
<dbReference type="PANTHER" id="PTHR12308:SF73">
    <property type="entry name" value="ANOCTAMIN"/>
    <property type="match status" value="1"/>
</dbReference>
<dbReference type="InterPro" id="IPR003099">
    <property type="entry name" value="Prephen_DH"/>
</dbReference>
<dbReference type="Pfam" id="PF20463">
    <property type="entry name" value="PDH_C"/>
    <property type="match status" value="1"/>
</dbReference>
<keyword evidence="9" id="KW-1185">Reference proteome</keyword>
<dbReference type="FunFam" id="1.10.3660.10:FF:000002">
    <property type="entry name" value="Prephenate dehydrogenase [NADP(+)]"/>
    <property type="match status" value="1"/>
</dbReference>
<dbReference type="GO" id="GO:0032541">
    <property type="term" value="C:cortical endoplasmic reticulum"/>
    <property type="evidence" value="ECO:0007669"/>
    <property type="project" value="TreeGrafter"/>
</dbReference>
<proteinExistence type="predicted"/>
<dbReference type="Gene3D" id="1.10.3660.10">
    <property type="entry name" value="6-phosphogluconate dehydrogenase C-terminal like domain"/>
    <property type="match status" value="2"/>
</dbReference>
<dbReference type="Pfam" id="PF04547">
    <property type="entry name" value="Anoctamin"/>
    <property type="match status" value="1"/>
</dbReference>
<dbReference type="EMBL" id="KE747832">
    <property type="protein sequence ID" value="RMZ72394.1"/>
    <property type="molecule type" value="Genomic_DNA"/>
</dbReference>
<sequence length="1182" mass="134724">MEIDYSLSDTLTWWLERVNACDLPEKLDILVKEFEDFPNVEIMQSGHLVSRCSDFIIYSVEAKNIDAVVKAFGPSTKLGAIVGGQTSCKAPEMEAFEAHLPKDVSIVSVHSLHGPGIAPKGQPLVLIKYRASHADFLFVENIMSCLESKHVYLSAEQHDRITADTQAVTHAAFLSMGAAWFANNQFPWDSSRYVGGIENVKMNITLRIYSNKWHVYAGLAILNPDAKRQIKQYAESVTELFKLMLAGHGDELRERVHTARKAVFGDNRNGKKLLLRDDLLDRFALGTIPEKKLKNNHLSLLAMVDCWWKLGIVPYDHMICSTPPSRMWLGITEYLFCNPDLLEEAITTAIDDNTFRADDLEFTFAARDWSSRVSLGNFDGYREKFEEIQQYFEPRFPEANKLGNEMIKPVTPNFRMSPQIEGKGTIAIPYFTELSRSIYRVKFALLTPGPSSDMAKSKALQSNLDVDYVISYRFDKTNKAKAVAQFERLVEALANVGLQTEVRNGDSDSIILFMRVASDEHLYGEVYRSRVRDWIHGVRTSAPSKVTRETLQAEPLYEAERLRIIYQLITNPTSEGGAGITPKEGEWENVDIFALHDHAYNKDWITKWTSQYFLKTEDLDDIRNRLGEKIAFYFAFTQSYFTFLVPAAGFGLFSWLFFGSFSPIYGLASAMWCTVFTEYWKHQETDLSVRWGVKGVSNIDLKKRDFAPEKTITDPVTGEQVGFFPAAKRFQRQLLQIPFALVAAFSLGTVIATCFGIEVFISEVYKGPLKSVLVFIPTGILTLVNPVLNTILTKAATRLTEFENYETHGAYEKSLTQKIFVMNFIMSYLGIFLTAFVYVPFGKIIVPYLDVFNVAVRPFAEDEKQLHLNSASSSWTINPDRLRKQVIYFTVTAQVVNLGMELIVPYLKRRGLDKYKEFQTERAAKNGGSAPATAANDPPEDAAFLERVRREAELDVYDVTADLREMVVQFGYLSLFSVVWPLTAVSFLINNWVELRADAMKICVEMRRPIPWRADTIGPWLDSLSFLTWLGSLTTSAMVYMFWNDHAGPSGEPSNIQLWALLLTVFFAEHAFILFRLGVRLMLSRLDSPGLQKERRERFLIRKQYFEENLSQLESMPRLSEKASEITRTSLEEEARQGSLRDTTPEIKFWQRQRSWRETAAVAKDLIDRAQNETVVETKKEL</sequence>
<feature type="transmembrane region" description="Helical" evidence="6">
    <location>
        <begin position="1056"/>
        <end position="1075"/>
    </location>
</feature>
<keyword evidence="3 6" id="KW-1133">Transmembrane helix</keyword>
<evidence type="ECO:0000256" key="4">
    <source>
        <dbReference type="ARBA" id="ARBA00023002"/>
    </source>
</evidence>
<comment type="subcellular location">
    <subcellularLocation>
        <location evidence="1">Membrane</location>
        <topology evidence="1">Multi-pass membrane protein</topology>
    </subcellularLocation>
</comment>
<evidence type="ECO:0000256" key="1">
    <source>
        <dbReference type="ARBA" id="ARBA00004141"/>
    </source>
</evidence>
<keyword evidence="4" id="KW-0560">Oxidoreductase</keyword>